<comment type="caution">
    <text evidence="2">The sequence shown here is derived from an EMBL/GenBank/DDBJ whole genome shotgun (WGS) entry which is preliminary data.</text>
</comment>
<keyword evidence="3" id="KW-1185">Reference proteome</keyword>
<protein>
    <submittedName>
        <fullName evidence="2">Uncharacterized protein</fullName>
    </submittedName>
</protein>
<name>A0A167J5F9_9FLAO</name>
<accession>A0A167J5F9</accession>
<keyword evidence="1" id="KW-1133">Transmembrane helix</keyword>
<keyword evidence="1" id="KW-0812">Transmembrane</keyword>
<feature type="transmembrane region" description="Helical" evidence="1">
    <location>
        <begin position="21"/>
        <end position="43"/>
    </location>
</feature>
<organism evidence="2 3">
    <name type="scientific">Cochleicola gelatinilyticus</name>
    <dbReference type="NCBI Taxonomy" id="1763537"/>
    <lineage>
        <taxon>Bacteria</taxon>
        <taxon>Pseudomonadati</taxon>
        <taxon>Bacteroidota</taxon>
        <taxon>Flavobacteriia</taxon>
        <taxon>Flavobacteriales</taxon>
        <taxon>Flavobacteriaceae</taxon>
        <taxon>Cochleicola</taxon>
    </lineage>
</organism>
<dbReference type="AlphaFoldDB" id="A0A167J5F9"/>
<evidence type="ECO:0000256" key="1">
    <source>
        <dbReference type="SAM" id="Phobius"/>
    </source>
</evidence>
<sequence length="149" mass="16823">MLTNERKFRIHITFIVNLEIIMWKITLYLLFVALPMWGITSFFDENPTTSENIKTESVLTSSEKTPTDGAILGSIITNKSNIALSIYNEKSQISKPIEASGDYFLKGFEDGIYTMEIVSQDTPNIQFEKFEEVIIRTGEVTALGTVTID</sequence>
<dbReference type="Proteomes" id="UP000077013">
    <property type="component" value="Unassembled WGS sequence"/>
</dbReference>
<evidence type="ECO:0000313" key="2">
    <source>
        <dbReference type="EMBL" id="OAB80347.1"/>
    </source>
</evidence>
<keyword evidence="1" id="KW-0472">Membrane</keyword>
<reference evidence="2 3" key="1">
    <citation type="submission" date="2016-02" db="EMBL/GenBank/DDBJ databases">
        <title>Ulvibacter sp. LPB0005, isolated from Thais luteostoma.</title>
        <authorList>
            <person name="Shin S.-K."/>
            <person name="Yi H."/>
        </authorList>
    </citation>
    <scope>NUCLEOTIDE SEQUENCE [LARGE SCALE GENOMIC DNA]</scope>
    <source>
        <strain evidence="2 3">LPB0005</strain>
    </source>
</reference>
<gene>
    <name evidence="2" type="ORF">ULVI_06315</name>
</gene>
<dbReference type="STRING" id="1763537.ULVI_06315"/>
<proteinExistence type="predicted"/>
<dbReference type="EMBL" id="LRXL01000026">
    <property type="protein sequence ID" value="OAB80347.1"/>
    <property type="molecule type" value="Genomic_DNA"/>
</dbReference>
<evidence type="ECO:0000313" key="3">
    <source>
        <dbReference type="Proteomes" id="UP000077013"/>
    </source>
</evidence>